<dbReference type="PANTHER" id="PTHR48070">
    <property type="entry name" value="ESTERASE OVCA2"/>
    <property type="match status" value="1"/>
</dbReference>
<protein>
    <recommendedName>
        <fullName evidence="2">Serine hydrolase domain-containing protein</fullName>
    </recommendedName>
</protein>
<keyword evidence="1" id="KW-0378">Hydrolase</keyword>
<dbReference type="GO" id="GO:0005634">
    <property type="term" value="C:nucleus"/>
    <property type="evidence" value="ECO:0007669"/>
    <property type="project" value="TreeGrafter"/>
</dbReference>
<evidence type="ECO:0000256" key="1">
    <source>
        <dbReference type="ARBA" id="ARBA00022801"/>
    </source>
</evidence>
<feature type="domain" description="Serine hydrolase" evidence="2">
    <location>
        <begin position="1"/>
        <end position="194"/>
    </location>
</feature>
<dbReference type="EMBL" id="CAUYUE010000014">
    <property type="protein sequence ID" value="CAK0786483.1"/>
    <property type="molecule type" value="Genomic_DNA"/>
</dbReference>
<dbReference type="SUPFAM" id="SSF53474">
    <property type="entry name" value="alpha/beta-Hydrolases"/>
    <property type="match status" value="1"/>
</dbReference>
<sequence>MRKALKSRAEFIFVDAPHEAKGEEAEIRAAGGTGDHPRTWWHWEDLESTKRPSKAAHYTGWEASSSALLAALNREQGVDGILGMWPHPTGSHCFSQGSVAAALFLAELQRQSRQSSLKFAILFSGFMPRDQTYAQQLGSGGHDKIAFPTLLVHGEADELVPLERGKQLAASFLAGSLQVHGGAHCVPTCSGQIKTMIVNFLESVEHGEAQLSQPPVA</sequence>
<evidence type="ECO:0000259" key="2">
    <source>
        <dbReference type="Pfam" id="PF03959"/>
    </source>
</evidence>
<dbReference type="InterPro" id="IPR005645">
    <property type="entry name" value="FSH-like_dom"/>
</dbReference>
<evidence type="ECO:0000313" key="4">
    <source>
        <dbReference type="Proteomes" id="UP001314263"/>
    </source>
</evidence>
<dbReference type="Gene3D" id="3.40.50.1820">
    <property type="entry name" value="alpha/beta hydrolase"/>
    <property type="match status" value="1"/>
</dbReference>
<proteinExistence type="predicted"/>
<dbReference type="Pfam" id="PF03959">
    <property type="entry name" value="FSH1"/>
    <property type="match status" value="1"/>
</dbReference>
<comment type="caution">
    <text evidence="3">The sequence shown here is derived from an EMBL/GenBank/DDBJ whole genome shotgun (WGS) entry which is preliminary data.</text>
</comment>
<dbReference type="PANTHER" id="PTHR48070:SF6">
    <property type="entry name" value="ESTERASE OVCA2"/>
    <property type="match status" value="1"/>
</dbReference>
<dbReference type="InterPro" id="IPR029058">
    <property type="entry name" value="AB_hydrolase_fold"/>
</dbReference>
<dbReference type="GO" id="GO:0005737">
    <property type="term" value="C:cytoplasm"/>
    <property type="evidence" value="ECO:0007669"/>
    <property type="project" value="TreeGrafter"/>
</dbReference>
<keyword evidence="4" id="KW-1185">Reference proteome</keyword>
<name>A0AAV1IGM0_9CHLO</name>
<gene>
    <name evidence="3" type="ORF">CVIRNUC_009696</name>
</gene>
<evidence type="ECO:0000313" key="3">
    <source>
        <dbReference type="EMBL" id="CAK0786483.1"/>
    </source>
</evidence>
<dbReference type="GO" id="GO:0016787">
    <property type="term" value="F:hydrolase activity"/>
    <property type="evidence" value="ECO:0007669"/>
    <property type="project" value="UniProtKB-KW"/>
</dbReference>
<organism evidence="3 4">
    <name type="scientific">Coccomyxa viridis</name>
    <dbReference type="NCBI Taxonomy" id="1274662"/>
    <lineage>
        <taxon>Eukaryota</taxon>
        <taxon>Viridiplantae</taxon>
        <taxon>Chlorophyta</taxon>
        <taxon>core chlorophytes</taxon>
        <taxon>Trebouxiophyceae</taxon>
        <taxon>Trebouxiophyceae incertae sedis</taxon>
        <taxon>Coccomyxaceae</taxon>
        <taxon>Coccomyxa</taxon>
    </lineage>
</organism>
<dbReference type="Proteomes" id="UP001314263">
    <property type="component" value="Unassembled WGS sequence"/>
</dbReference>
<dbReference type="InterPro" id="IPR050593">
    <property type="entry name" value="LovG"/>
</dbReference>
<accession>A0AAV1IGM0</accession>
<dbReference type="AlphaFoldDB" id="A0AAV1IGM0"/>
<reference evidence="3 4" key="1">
    <citation type="submission" date="2023-10" db="EMBL/GenBank/DDBJ databases">
        <authorList>
            <person name="Maclean D."/>
            <person name="Macfadyen A."/>
        </authorList>
    </citation>
    <scope>NUCLEOTIDE SEQUENCE [LARGE SCALE GENOMIC DNA]</scope>
</reference>